<comment type="caution">
    <text evidence="1">The sequence shown here is derived from an EMBL/GenBank/DDBJ whole genome shotgun (WGS) entry which is preliminary data.</text>
</comment>
<name>A0ABS6W383_9FLAO</name>
<sequence length="255" mass="30832">MWKDKKLFGLTQFQLPKNTSSLQQNIEIPPNLVLGKRAELFFAEAIRQSSNYDLIAQNLQLIHDKQTLGEFDFFLNEINTNQTIHVELVYKFYVYDLNFENELDRWIGPNRKDTLLKKIDRLKSHQLQLLYKKESKSLLKEHKIELDKTEQQVCFLANLFVPKSLLNHQFKQINNSCILGYWLHENEFSQEEYGSFEFYSPKKPDWPVEPQHHQNWKSYAEILHEVKYLLQHQKAALMWMKKDEQTYERFFIVWW</sequence>
<proteinExistence type="predicted"/>
<reference evidence="1 2" key="1">
    <citation type="submission" date="2021-07" db="EMBL/GenBank/DDBJ databases">
        <title>Mesonia aestuariivivens sp. nov., isolated from a tidal flat.</title>
        <authorList>
            <person name="Kim Y.-O."/>
            <person name="Yoon J.-H."/>
        </authorList>
    </citation>
    <scope>NUCLEOTIDE SEQUENCE [LARGE SCALE GENOMIC DNA]</scope>
    <source>
        <strain evidence="1 2">JHPTF-M18</strain>
    </source>
</reference>
<organism evidence="1 2">
    <name type="scientific">Mesonia aestuariivivens</name>
    <dbReference type="NCBI Taxonomy" id="2796128"/>
    <lineage>
        <taxon>Bacteria</taxon>
        <taxon>Pseudomonadati</taxon>
        <taxon>Bacteroidota</taxon>
        <taxon>Flavobacteriia</taxon>
        <taxon>Flavobacteriales</taxon>
        <taxon>Flavobacteriaceae</taxon>
        <taxon>Mesonia</taxon>
    </lineage>
</organism>
<dbReference type="EMBL" id="JAHWDF010000006">
    <property type="protein sequence ID" value="MBW2961574.1"/>
    <property type="molecule type" value="Genomic_DNA"/>
</dbReference>
<dbReference type="InterPro" id="IPR015003">
    <property type="entry name" value="DUF1853"/>
</dbReference>
<gene>
    <name evidence="1" type="ORF">KW502_07160</name>
</gene>
<dbReference type="RefSeq" id="WP_219039865.1">
    <property type="nucleotide sequence ID" value="NZ_JAHWDF010000006.1"/>
</dbReference>
<keyword evidence="2" id="KW-1185">Reference proteome</keyword>
<evidence type="ECO:0000313" key="1">
    <source>
        <dbReference type="EMBL" id="MBW2961574.1"/>
    </source>
</evidence>
<protein>
    <submittedName>
        <fullName evidence="1">DUF1853 family protein</fullName>
    </submittedName>
</protein>
<accession>A0ABS6W383</accession>
<evidence type="ECO:0000313" key="2">
    <source>
        <dbReference type="Proteomes" id="UP000719267"/>
    </source>
</evidence>
<dbReference type="Pfam" id="PF08907">
    <property type="entry name" value="DUF1853"/>
    <property type="match status" value="1"/>
</dbReference>
<dbReference type="Proteomes" id="UP000719267">
    <property type="component" value="Unassembled WGS sequence"/>
</dbReference>